<feature type="compositionally biased region" description="Basic residues" evidence="2">
    <location>
        <begin position="85"/>
        <end position="94"/>
    </location>
</feature>
<dbReference type="PANTHER" id="PTHR43244">
    <property type="match status" value="1"/>
</dbReference>
<gene>
    <name evidence="4" type="ORF">GB883_07730</name>
</gene>
<feature type="compositionally biased region" description="Basic residues" evidence="2">
    <location>
        <begin position="50"/>
        <end position="75"/>
    </location>
</feature>
<feature type="compositionally biased region" description="Basic residues" evidence="2">
    <location>
        <begin position="130"/>
        <end position="140"/>
    </location>
</feature>
<feature type="compositionally biased region" description="Basic and acidic residues" evidence="2">
    <location>
        <begin position="1"/>
        <end position="10"/>
    </location>
</feature>
<protein>
    <submittedName>
        <fullName evidence="4">LLM class flavin-dependent oxidoreductase</fullName>
    </submittedName>
</protein>
<dbReference type="OrthoDB" id="7374740at2"/>
<feature type="region of interest" description="Disordered" evidence="2">
    <location>
        <begin position="1"/>
        <end position="140"/>
    </location>
</feature>
<feature type="compositionally biased region" description="Basic residues" evidence="2">
    <location>
        <begin position="11"/>
        <end position="23"/>
    </location>
</feature>
<feature type="compositionally biased region" description="Basic and acidic residues" evidence="2">
    <location>
        <begin position="24"/>
        <end position="39"/>
    </location>
</feature>
<keyword evidence="5" id="KW-1185">Reference proteome</keyword>
<name>A0A7J5UR50_9MICO</name>
<dbReference type="AlphaFoldDB" id="A0A7J5UR50"/>
<sequence length="476" mass="50729">MQLHVRDRAAGRRHPHRPHRAGHQRADVPHHPPLRERRGAVRTAGGLHASHPRRPGGRRRAHHLPLPGRARRPGARGRPGGAGHPRPRRARLRRPGGDRPGRAAGVLGVRGHPAGRGHGVPAAAGDRARAGPHARHRRQGRGLPGAVIAVDIRVPVGRPVPEVVDFVAGCERAGFHGVGIHDHHHSGRDVYVTLALAAAATARLVLYPATTNPVTRHPLVLAATANALTEVAPGRVLLTLAPGFLSVERAGEPRARRAYLGEVVTAVRRLLAGQVAAFEGHELRMNNTTTPPARVLVLASGPRMLELAGEVADGVLMLAGLDPQAVAVARSHVAAGARRAGRDPAALEEILIVPTAVAPFEEAQAWPRRWFRPGRPFLAYPSPANLHWLRVAGLDVPEDHRPEDLTPALAARVCDALGLFGPAEHCAERLLRARAETGAEHVFLFPAHTEATGYDLPVAEVAAFRDVIGPRLAAAG</sequence>
<dbReference type="SUPFAM" id="SSF51679">
    <property type="entry name" value="Bacterial luciferase-like"/>
    <property type="match status" value="1"/>
</dbReference>
<reference evidence="4 5" key="1">
    <citation type="submission" date="2019-10" db="EMBL/GenBank/DDBJ databases">
        <title>Georgenia wutianyii sp. nov. and Georgenia yuyongxinii sp. nov. isolated from plateau pika (Ochotona curzoniae) in the Qinghai-Tibet plateau of China.</title>
        <authorList>
            <person name="Tian Z."/>
        </authorList>
    </citation>
    <scope>NUCLEOTIDE SEQUENCE [LARGE SCALE GENOMIC DNA]</scope>
    <source>
        <strain evidence="4 5">DSM 21501</strain>
    </source>
</reference>
<organism evidence="4 5">
    <name type="scientific">Georgenia thermotolerans</name>
    <dbReference type="NCBI Taxonomy" id="527326"/>
    <lineage>
        <taxon>Bacteria</taxon>
        <taxon>Bacillati</taxon>
        <taxon>Actinomycetota</taxon>
        <taxon>Actinomycetes</taxon>
        <taxon>Micrococcales</taxon>
        <taxon>Bogoriellaceae</taxon>
        <taxon>Georgenia</taxon>
    </lineage>
</organism>
<comment type="caution">
    <text evidence="4">The sequence shown here is derived from an EMBL/GenBank/DDBJ whole genome shotgun (WGS) entry which is preliminary data.</text>
</comment>
<dbReference type="Proteomes" id="UP000451860">
    <property type="component" value="Unassembled WGS sequence"/>
</dbReference>
<evidence type="ECO:0000313" key="5">
    <source>
        <dbReference type="Proteomes" id="UP000451860"/>
    </source>
</evidence>
<proteinExistence type="predicted"/>
<dbReference type="InterPro" id="IPR036661">
    <property type="entry name" value="Luciferase-like_sf"/>
</dbReference>
<accession>A0A7J5UR50</accession>
<dbReference type="CDD" id="cd01097">
    <property type="entry name" value="Tetrahydromethanopterin_reductase"/>
    <property type="match status" value="1"/>
</dbReference>
<dbReference type="Gene3D" id="3.20.20.30">
    <property type="entry name" value="Luciferase-like domain"/>
    <property type="match status" value="1"/>
</dbReference>
<evidence type="ECO:0000313" key="4">
    <source>
        <dbReference type="EMBL" id="KAE8764691.1"/>
    </source>
</evidence>
<dbReference type="PANTHER" id="PTHR43244:SF1">
    <property type="entry name" value="5,10-METHYLENETETRAHYDROMETHANOPTERIN REDUCTASE"/>
    <property type="match status" value="1"/>
</dbReference>
<dbReference type="Pfam" id="PF00296">
    <property type="entry name" value="Bac_luciferase"/>
    <property type="match status" value="1"/>
</dbReference>
<feature type="domain" description="Luciferase-like" evidence="3">
    <location>
        <begin position="159"/>
        <end position="440"/>
    </location>
</feature>
<dbReference type="EMBL" id="WHJE01000025">
    <property type="protein sequence ID" value="KAE8764691.1"/>
    <property type="molecule type" value="Genomic_DNA"/>
</dbReference>
<dbReference type="GO" id="GO:0016705">
    <property type="term" value="F:oxidoreductase activity, acting on paired donors, with incorporation or reduction of molecular oxygen"/>
    <property type="evidence" value="ECO:0007669"/>
    <property type="project" value="InterPro"/>
</dbReference>
<dbReference type="InterPro" id="IPR050564">
    <property type="entry name" value="F420-G6PD/mer"/>
</dbReference>
<dbReference type="InterPro" id="IPR011251">
    <property type="entry name" value="Luciferase-like_dom"/>
</dbReference>
<keyword evidence="1" id="KW-0560">Oxidoreductase</keyword>
<evidence type="ECO:0000256" key="2">
    <source>
        <dbReference type="SAM" id="MobiDB-lite"/>
    </source>
</evidence>
<evidence type="ECO:0000259" key="3">
    <source>
        <dbReference type="Pfam" id="PF00296"/>
    </source>
</evidence>
<evidence type="ECO:0000256" key="1">
    <source>
        <dbReference type="ARBA" id="ARBA00023002"/>
    </source>
</evidence>